<reference evidence="4 5" key="1">
    <citation type="submission" date="2017-11" db="EMBL/GenBank/DDBJ databases">
        <title>Genomic Encyclopedia of Archaeal and Bacterial Type Strains, Phase II (KMG-II): From Individual Species to Whole Genera.</title>
        <authorList>
            <person name="Goeker M."/>
        </authorList>
    </citation>
    <scope>NUCLEOTIDE SEQUENCE [LARGE SCALE GENOMIC DNA]</scope>
    <source>
        <strain evidence="4 5">DSM 27763</strain>
    </source>
</reference>
<feature type="transmembrane region" description="Helical" evidence="2">
    <location>
        <begin position="137"/>
        <end position="160"/>
    </location>
</feature>
<gene>
    <name evidence="4" type="ORF">CLV56_3289</name>
</gene>
<evidence type="ECO:0000256" key="2">
    <source>
        <dbReference type="SAM" id="Phobius"/>
    </source>
</evidence>
<accession>A0A2M9B756</accession>
<evidence type="ECO:0000259" key="3">
    <source>
        <dbReference type="PROSITE" id="PS51782"/>
    </source>
</evidence>
<dbReference type="EMBL" id="PGEZ01000002">
    <property type="protein sequence ID" value="PJJ53793.1"/>
    <property type="molecule type" value="Genomic_DNA"/>
</dbReference>
<dbReference type="InterPro" id="IPR036779">
    <property type="entry name" value="LysM_dom_sf"/>
</dbReference>
<keyword evidence="2" id="KW-0472">Membrane</keyword>
<feature type="compositionally biased region" description="Low complexity" evidence="1">
    <location>
        <begin position="76"/>
        <end position="99"/>
    </location>
</feature>
<keyword evidence="5" id="KW-1185">Reference proteome</keyword>
<dbReference type="OrthoDB" id="5084290at2"/>
<dbReference type="AlphaFoldDB" id="A0A2M9B756"/>
<feature type="region of interest" description="Disordered" evidence="1">
    <location>
        <begin position="56"/>
        <end position="130"/>
    </location>
</feature>
<dbReference type="Pfam" id="PF01476">
    <property type="entry name" value="LysM"/>
    <property type="match status" value="1"/>
</dbReference>
<evidence type="ECO:0000313" key="5">
    <source>
        <dbReference type="Proteomes" id="UP000230842"/>
    </source>
</evidence>
<evidence type="ECO:0000313" key="4">
    <source>
        <dbReference type="EMBL" id="PJJ53793.1"/>
    </source>
</evidence>
<organism evidence="4 5">
    <name type="scientific">Mumia flava</name>
    <dbReference type="NCBI Taxonomy" id="1348852"/>
    <lineage>
        <taxon>Bacteria</taxon>
        <taxon>Bacillati</taxon>
        <taxon>Actinomycetota</taxon>
        <taxon>Actinomycetes</taxon>
        <taxon>Propionibacteriales</taxon>
        <taxon>Nocardioidaceae</taxon>
        <taxon>Mumia</taxon>
    </lineage>
</organism>
<dbReference type="RefSeq" id="WP_100415295.1">
    <property type="nucleotide sequence ID" value="NZ_PGEZ01000002.1"/>
</dbReference>
<dbReference type="CDD" id="cd00118">
    <property type="entry name" value="LysM"/>
    <property type="match status" value="1"/>
</dbReference>
<comment type="caution">
    <text evidence="4">The sequence shown here is derived from an EMBL/GenBank/DDBJ whole genome shotgun (WGS) entry which is preliminary data.</text>
</comment>
<dbReference type="InterPro" id="IPR018392">
    <property type="entry name" value="LysM"/>
</dbReference>
<protein>
    <submittedName>
        <fullName evidence="4">LysM domain-containing protein</fullName>
    </submittedName>
</protein>
<feature type="domain" description="LysM" evidence="3">
    <location>
        <begin position="171"/>
        <end position="221"/>
    </location>
</feature>
<dbReference type="Gene3D" id="3.10.350.10">
    <property type="entry name" value="LysM domain"/>
    <property type="match status" value="1"/>
</dbReference>
<name>A0A2M9B756_9ACTN</name>
<feature type="compositionally biased region" description="Low complexity" evidence="1">
    <location>
        <begin position="109"/>
        <end position="130"/>
    </location>
</feature>
<proteinExistence type="predicted"/>
<sequence>MFDRTRVRLSRAPRICLIETPRIRLHEAVRSVAEIGQDADTQTPEDTMSATVTTLDTPLMRHPAGRRRPASRGAERPAAAHATRAARPTAPVRPGTAPAHAPEAEVTRPARPTGTATPDRSTRPTRSTTRLTRRGRVVLFVVALVALCGLTIGFGAQVIATDEPGRPVPSRMVTVAPGDTLWDLARAANPDGDVRSTVHEIAELNALSSSGEISAGQRIAVPLY</sequence>
<dbReference type="Proteomes" id="UP000230842">
    <property type="component" value="Unassembled WGS sequence"/>
</dbReference>
<dbReference type="SMART" id="SM00257">
    <property type="entry name" value="LysM"/>
    <property type="match status" value="1"/>
</dbReference>
<evidence type="ECO:0000256" key="1">
    <source>
        <dbReference type="SAM" id="MobiDB-lite"/>
    </source>
</evidence>
<keyword evidence="2" id="KW-1133">Transmembrane helix</keyword>
<dbReference type="PROSITE" id="PS51782">
    <property type="entry name" value="LYSM"/>
    <property type="match status" value="1"/>
</dbReference>
<keyword evidence="2" id="KW-0812">Transmembrane</keyword>